<evidence type="ECO:0000256" key="5">
    <source>
        <dbReference type="ARBA" id="ARBA00010185"/>
    </source>
</evidence>
<keyword evidence="10 25" id="KW-0808">Transferase</keyword>
<name>A0AB39PNP3_9ACTN</name>
<dbReference type="AlphaFoldDB" id="A0AB39PNP3"/>
<evidence type="ECO:0000256" key="15">
    <source>
        <dbReference type="ARBA" id="ARBA00023136"/>
    </source>
</evidence>
<protein>
    <recommendedName>
        <fullName evidence="7">Phosphatidate cytidylyltransferase</fullName>
        <ecNumber evidence="6">2.7.7.41</ecNumber>
    </recommendedName>
    <alternativeName>
        <fullName evidence="20">CDP-DAG synthase</fullName>
    </alternativeName>
    <alternativeName>
        <fullName evidence="22">CDP-DG synthase</fullName>
    </alternativeName>
    <alternativeName>
        <fullName evidence="18">CDP-diacylglycerol synthase</fullName>
    </alternativeName>
    <alternativeName>
        <fullName evidence="21">CDP-diglyceride pyrophosphorylase</fullName>
    </alternativeName>
    <alternativeName>
        <fullName evidence="23">CDP-diglyceride synthase</fullName>
    </alternativeName>
    <alternativeName>
        <fullName evidence="19">CTP:phosphatidate cytidylyltransferase</fullName>
    </alternativeName>
</protein>
<evidence type="ECO:0000256" key="14">
    <source>
        <dbReference type="ARBA" id="ARBA00023098"/>
    </source>
</evidence>
<evidence type="ECO:0000256" key="4">
    <source>
        <dbReference type="ARBA" id="ARBA00005189"/>
    </source>
</evidence>
<feature type="transmembrane region" description="Helical" evidence="24">
    <location>
        <begin position="81"/>
        <end position="99"/>
    </location>
</feature>
<evidence type="ECO:0000256" key="6">
    <source>
        <dbReference type="ARBA" id="ARBA00012487"/>
    </source>
</evidence>
<evidence type="ECO:0000256" key="24">
    <source>
        <dbReference type="SAM" id="Phobius"/>
    </source>
</evidence>
<dbReference type="PANTHER" id="PTHR46382:SF1">
    <property type="entry name" value="PHOSPHATIDATE CYTIDYLYLTRANSFERASE"/>
    <property type="match status" value="1"/>
</dbReference>
<sequence>MITVASLVPYLGGALVLGGIAVVASRRRELMIRWCAWAVGVPLVTGAFWLGRPGSASVAVVVGVIAVMEFGGLLQLGWTDRVVLAAAVTGVVAAAWLAPGQVLRVVAIGALAVAAVPLLAGDADHGLRRLGAGLLGLAWLSVLAALVPLAASGLALFVAVSVADIVAYFAGQRLGGPRLSPLSPAKRWSGTLAGAAAGLGVLAVLSVLSWPMAVAVAVGGPAGDLLESMIKRGAQAKDAGRWLPGSGGLLDRIDSLLIALAVLLVLR</sequence>
<evidence type="ECO:0000256" key="8">
    <source>
        <dbReference type="ARBA" id="ARBA00022475"/>
    </source>
</evidence>
<feature type="transmembrane region" description="Helical" evidence="24">
    <location>
        <begin position="192"/>
        <end position="218"/>
    </location>
</feature>
<dbReference type="GO" id="GO:0004605">
    <property type="term" value="F:phosphatidate cytidylyltransferase activity"/>
    <property type="evidence" value="ECO:0007669"/>
    <property type="project" value="UniProtKB-EC"/>
</dbReference>
<dbReference type="EC" id="2.7.7.41" evidence="6"/>
<keyword evidence="8" id="KW-1003">Cell membrane</keyword>
<organism evidence="25">
    <name type="scientific">Streptomyces sp. R21</name>
    <dbReference type="NCBI Taxonomy" id="3238627"/>
    <lineage>
        <taxon>Bacteria</taxon>
        <taxon>Bacillati</taxon>
        <taxon>Actinomycetota</taxon>
        <taxon>Actinomycetes</taxon>
        <taxon>Kitasatosporales</taxon>
        <taxon>Streptomycetaceae</taxon>
        <taxon>Streptomyces</taxon>
    </lineage>
</organism>
<evidence type="ECO:0000256" key="11">
    <source>
        <dbReference type="ARBA" id="ARBA00022692"/>
    </source>
</evidence>
<feature type="transmembrane region" description="Helical" evidence="24">
    <location>
        <begin position="6"/>
        <end position="24"/>
    </location>
</feature>
<evidence type="ECO:0000256" key="2">
    <source>
        <dbReference type="ARBA" id="ARBA00004651"/>
    </source>
</evidence>
<keyword evidence="16" id="KW-0594">Phospholipid biosynthesis</keyword>
<comment type="pathway">
    <text evidence="4">Lipid metabolism.</text>
</comment>
<dbReference type="Pfam" id="PF01148">
    <property type="entry name" value="CTP_transf_1"/>
    <property type="match status" value="1"/>
</dbReference>
<dbReference type="PANTHER" id="PTHR46382">
    <property type="entry name" value="PHOSPHATIDATE CYTIDYLYLTRANSFERASE"/>
    <property type="match status" value="1"/>
</dbReference>
<evidence type="ECO:0000256" key="13">
    <source>
        <dbReference type="ARBA" id="ARBA00022989"/>
    </source>
</evidence>
<evidence type="ECO:0000256" key="19">
    <source>
        <dbReference type="ARBA" id="ARBA00031825"/>
    </source>
</evidence>
<dbReference type="EMBL" id="CP163435">
    <property type="protein sequence ID" value="XDQ31205.1"/>
    <property type="molecule type" value="Genomic_DNA"/>
</dbReference>
<proteinExistence type="inferred from homology"/>
<keyword evidence="11 24" id="KW-0812">Transmembrane</keyword>
<keyword evidence="9" id="KW-0444">Lipid biosynthesis</keyword>
<comment type="catalytic activity">
    <reaction evidence="1">
        <text>a 1,2-diacyl-sn-glycero-3-phosphate + CTP + H(+) = a CDP-1,2-diacyl-sn-glycerol + diphosphate</text>
        <dbReference type="Rhea" id="RHEA:16229"/>
        <dbReference type="ChEBI" id="CHEBI:15378"/>
        <dbReference type="ChEBI" id="CHEBI:33019"/>
        <dbReference type="ChEBI" id="CHEBI:37563"/>
        <dbReference type="ChEBI" id="CHEBI:58332"/>
        <dbReference type="ChEBI" id="CHEBI:58608"/>
        <dbReference type="EC" id="2.7.7.41"/>
    </reaction>
</comment>
<evidence type="ECO:0000256" key="12">
    <source>
        <dbReference type="ARBA" id="ARBA00022695"/>
    </source>
</evidence>
<evidence type="ECO:0000256" key="17">
    <source>
        <dbReference type="ARBA" id="ARBA00023264"/>
    </source>
</evidence>
<evidence type="ECO:0000256" key="7">
    <source>
        <dbReference type="ARBA" id="ARBA00019373"/>
    </source>
</evidence>
<evidence type="ECO:0000313" key="25">
    <source>
        <dbReference type="EMBL" id="XDQ31205.1"/>
    </source>
</evidence>
<evidence type="ECO:0000256" key="21">
    <source>
        <dbReference type="ARBA" id="ARBA00032396"/>
    </source>
</evidence>
<comment type="subcellular location">
    <subcellularLocation>
        <location evidence="2">Cell membrane</location>
        <topology evidence="2">Multi-pass membrane protein</topology>
    </subcellularLocation>
</comment>
<dbReference type="GO" id="GO:0016024">
    <property type="term" value="P:CDP-diacylglycerol biosynthetic process"/>
    <property type="evidence" value="ECO:0007669"/>
    <property type="project" value="TreeGrafter"/>
</dbReference>
<keyword evidence="12 25" id="KW-0548">Nucleotidyltransferase</keyword>
<evidence type="ECO:0000256" key="23">
    <source>
        <dbReference type="ARBA" id="ARBA00033406"/>
    </source>
</evidence>
<evidence type="ECO:0000256" key="3">
    <source>
        <dbReference type="ARBA" id="ARBA00005119"/>
    </source>
</evidence>
<dbReference type="GO" id="GO:0005886">
    <property type="term" value="C:plasma membrane"/>
    <property type="evidence" value="ECO:0007669"/>
    <property type="project" value="UniProtKB-SubCell"/>
</dbReference>
<feature type="transmembrane region" description="Helical" evidence="24">
    <location>
        <begin position="153"/>
        <end position="171"/>
    </location>
</feature>
<dbReference type="RefSeq" id="WP_369241887.1">
    <property type="nucleotide sequence ID" value="NZ_CP163435.1"/>
</dbReference>
<keyword evidence="14" id="KW-0443">Lipid metabolism</keyword>
<accession>A0AB39PNP3</accession>
<feature type="transmembrane region" description="Helical" evidence="24">
    <location>
        <begin position="31"/>
        <end position="50"/>
    </location>
</feature>
<evidence type="ECO:0000256" key="22">
    <source>
        <dbReference type="ARBA" id="ARBA00032743"/>
    </source>
</evidence>
<evidence type="ECO:0000256" key="10">
    <source>
        <dbReference type="ARBA" id="ARBA00022679"/>
    </source>
</evidence>
<evidence type="ECO:0000256" key="9">
    <source>
        <dbReference type="ARBA" id="ARBA00022516"/>
    </source>
</evidence>
<evidence type="ECO:0000256" key="1">
    <source>
        <dbReference type="ARBA" id="ARBA00001698"/>
    </source>
</evidence>
<keyword evidence="13 24" id="KW-1133">Transmembrane helix</keyword>
<feature type="transmembrane region" description="Helical" evidence="24">
    <location>
        <begin position="105"/>
        <end position="123"/>
    </location>
</feature>
<comment type="pathway">
    <text evidence="3">Phospholipid metabolism; CDP-diacylglycerol biosynthesis; CDP-diacylglycerol from sn-glycerol 3-phosphate: step 3/3.</text>
</comment>
<evidence type="ECO:0000256" key="20">
    <source>
        <dbReference type="ARBA" id="ARBA00032253"/>
    </source>
</evidence>
<evidence type="ECO:0000256" key="16">
    <source>
        <dbReference type="ARBA" id="ARBA00023209"/>
    </source>
</evidence>
<feature type="transmembrane region" description="Helical" evidence="24">
    <location>
        <begin position="56"/>
        <end position="74"/>
    </location>
</feature>
<evidence type="ECO:0000256" key="18">
    <source>
        <dbReference type="ARBA" id="ARBA00029893"/>
    </source>
</evidence>
<keyword evidence="17" id="KW-1208">Phospholipid metabolism</keyword>
<keyword evidence="15 24" id="KW-0472">Membrane</keyword>
<reference evidence="25" key="1">
    <citation type="submission" date="2024-07" db="EMBL/GenBank/DDBJ databases">
        <authorList>
            <person name="Yu S.T."/>
        </authorList>
    </citation>
    <scope>NUCLEOTIDE SEQUENCE</scope>
    <source>
        <strain evidence="25">R21</strain>
    </source>
</reference>
<gene>
    <name evidence="25" type="ORF">AB5J56_43770</name>
</gene>
<comment type="similarity">
    <text evidence="5">Belongs to the CDS family.</text>
</comment>